<feature type="compositionally biased region" description="Basic and acidic residues" evidence="1">
    <location>
        <begin position="1115"/>
        <end position="1129"/>
    </location>
</feature>
<feature type="compositionally biased region" description="Low complexity" evidence="1">
    <location>
        <begin position="894"/>
        <end position="920"/>
    </location>
</feature>
<evidence type="ECO:0000259" key="2">
    <source>
        <dbReference type="Pfam" id="PF24778"/>
    </source>
</evidence>
<dbReference type="InterPro" id="IPR013783">
    <property type="entry name" value="Ig-like_fold"/>
</dbReference>
<feature type="domain" description="CFAP74 third Ig-like" evidence="2">
    <location>
        <begin position="573"/>
        <end position="698"/>
    </location>
</feature>
<evidence type="ECO:0000259" key="3">
    <source>
        <dbReference type="Pfam" id="PF24798"/>
    </source>
</evidence>
<keyword evidence="5" id="KW-1185">Reference proteome</keyword>
<dbReference type="PANTHER" id="PTHR22538">
    <property type="entry name" value="CILIA- AND FLAGELLA-ASSOCIATED PROTEIN 74"/>
    <property type="match status" value="1"/>
</dbReference>
<accession>A0AAW1TK22</accession>
<dbReference type="EMBL" id="JALJOV010000014">
    <property type="protein sequence ID" value="KAK9868731.1"/>
    <property type="molecule type" value="Genomic_DNA"/>
</dbReference>
<feature type="region of interest" description="Disordered" evidence="1">
    <location>
        <begin position="871"/>
        <end position="965"/>
    </location>
</feature>
<dbReference type="Gene3D" id="2.60.40.10">
    <property type="entry name" value="Immunoglobulins"/>
    <property type="match status" value="3"/>
</dbReference>
<feature type="region of interest" description="Disordered" evidence="1">
    <location>
        <begin position="114"/>
        <end position="135"/>
    </location>
</feature>
<gene>
    <name evidence="4" type="ORF">WJX84_009166</name>
</gene>
<proteinExistence type="predicted"/>
<name>A0AAW1TK22_9CHLO</name>
<feature type="compositionally biased region" description="Pro residues" evidence="1">
    <location>
        <begin position="872"/>
        <end position="892"/>
    </location>
</feature>
<evidence type="ECO:0000313" key="4">
    <source>
        <dbReference type="EMBL" id="KAK9868731.1"/>
    </source>
</evidence>
<organism evidence="4 5">
    <name type="scientific">Apatococcus fuscideae</name>
    <dbReference type="NCBI Taxonomy" id="2026836"/>
    <lineage>
        <taxon>Eukaryota</taxon>
        <taxon>Viridiplantae</taxon>
        <taxon>Chlorophyta</taxon>
        <taxon>core chlorophytes</taxon>
        <taxon>Trebouxiophyceae</taxon>
        <taxon>Chlorellales</taxon>
        <taxon>Chlorellaceae</taxon>
        <taxon>Apatococcus</taxon>
    </lineage>
</organism>
<feature type="region of interest" description="Disordered" evidence="1">
    <location>
        <begin position="1115"/>
        <end position="1139"/>
    </location>
</feature>
<sequence length="1139" mass="122032">MAYDAESSASKSQQALTVQRRLKLEERELASARTLAWKALSTPPRDSPVSAELSMKKSFHRADLLFQESLSQLRQDAGQQQDRSDEKRLERVAALIELRASVLSSSSRLQKHLRQKAAASKYQQKTQKEEEQALRAQGKNPYEIFRKRNMDEGVLQNKTKQKTAIEWQKSAIRKRLRGEKRSRLSRLDQQQMHELAIHRYQQEMGRAAAEQRCNRPMQQHTTEHLPLVDPTGRLPLVPSKAVTAVDKGFGLGHASQQAILLEEARWPDAGLTRALLPHKLRPSEVFASCSANTSATGPMLAQDDKALAGNQRSGTASLEDAGGIRSAKWPFASLQEQIGAQGAPDFSALPPSVIFKDAEAGKRYTCEVLLTNVSGAPASFKVRGPSVASCQWLDVQWKPSGALAAGRSSKVRVCVHIPETDGIEALEGSIEVATVHGLLKIPVTCIPMEFSARPEQKEIIFSPGHGTVVGKACCMPILIRNTGGVPAQMTLQSDKTTDVGDPLAGLSPFSLTPMTATVPGHSSLTVQARFAPTRPGPAQQQLAMQLAPATGTWEATSASVMLSGQGLPEPIQLQAQIIDLKCCIIGRTYSVPVTIINGSQLAAKASLAFPDWLTAHISCSSSSSLCQAGRDFTFQLAFRPKAALLLRLQQQDAHTAEQHDANTAEQQNTDAAELKMPGKVQVQGQKKALNFSIVCRLTEPGFSMSPSQLDFGDALMHEQTGREVMVTNSSLLAQDIGFPSLPPFIHMRPEGGLTHLLPKESASITVWYTPASSGHQEPFQLLCRGSLGASQRLRCSAFGLRSPLLLYSTDIKMPATIPGGISEGRFTITNSSKLQQSFHLSGMVGMGLQLCPVVAHLAPGKSMAIMVRHAAPLPPQPSQPAPAAPAAPPPATHPKAGNGPAGPGQPKQPAAAVPAQPLEAKAGKASAAISRPATPAQPPTDEAAVDALAKSSAPSPPAPFQADDLLPQSPKALAQQRHLLTCHVKPTGDSSAAAIAMRLAVSTTVVEPTWTLDGEVRPDAALGCYVLDFGQCPLGSQASRLTCVQNNNRQPLTLSARALDPFGPFYLHRALRSAPPMGTAQVALGFSPQAPGACAEMVILQVDRHQLRILLKGEGIEKAPEPKLPEKTKKGGPVSPQKK</sequence>
<dbReference type="InterPro" id="IPR056307">
    <property type="entry name" value="Ig-CFAP74_3rd"/>
</dbReference>
<evidence type="ECO:0000313" key="5">
    <source>
        <dbReference type="Proteomes" id="UP001485043"/>
    </source>
</evidence>
<evidence type="ECO:0000256" key="1">
    <source>
        <dbReference type="SAM" id="MobiDB-lite"/>
    </source>
</evidence>
<comment type="caution">
    <text evidence="4">The sequence shown here is derived from an EMBL/GenBank/DDBJ whole genome shotgun (WGS) entry which is preliminary data.</text>
</comment>
<dbReference type="AlphaFoldDB" id="A0AAW1TK22"/>
<dbReference type="Pfam" id="PF24778">
    <property type="entry name" value="Ig-CFAP74_3rd"/>
    <property type="match status" value="1"/>
</dbReference>
<reference evidence="4 5" key="1">
    <citation type="journal article" date="2024" name="Nat. Commun.">
        <title>Phylogenomics reveals the evolutionary origins of lichenization in chlorophyte algae.</title>
        <authorList>
            <person name="Puginier C."/>
            <person name="Libourel C."/>
            <person name="Otte J."/>
            <person name="Skaloud P."/>
            <person name="Haon M."/>
            <person name="Grisel S."/>
            <person name="Petersen M."/>
            <person name="Berrin J.G."/>
            <person name="Delaux P.M."/>
            <person name="Dal Grande F."/>
            <person name="Keller J."/>
        </authorList>
    </citation>
    <scope>NUCLEOTIDE SEQUENCE [LARGE SCALE GENOMIC DNA]</scope>
    <source>
        <strain evidence="4 5">SAG 2523</strain>
    </source>
</reference>
<protein>
    <submittedName>
        <fullName evidence="4">Uncharacterized protein</fullName>
    </submittedName>
</protein>
<feature type="domain" description="CFAP74 fourth Ig-like" evidence="3">
    <location>
        <begin position="705"/>
        <end position="799"/>
    </location>
</feature>
<dbReference type="Pfam" id="PF24798">
    <property type="entry name" value="Ig-CFAP74_4th"/>
    <property type="match status" value="1"/>
</dbReference>
<dbReference type="Proteomes" id="UP001485043">
    <property type="component" value="Unassembled WGS sequence"/>
</dbReference>
<dbReference type="Pfam" id="PF24771">
    <property type="entry name" value="Ig_CFAP74_1st"/>
    <property type="match status" value="1"/>
</dbReference>
<dbReference type="InterPro" id="IPR056310">
    <property type="entry name" value="Ig-CFAP74_4th"/>
</dbReference>
<dbReference type="PANTHER" id="PTHR22538:SF0">
    <property type="entry name" value="CILIA- AND FLAGELLA-ASSOCIATED PROTEIN 74"/>
    <property type="match status" value="1"/>
</dbReference>